<keyword evidence="1" id="KW-0863">Zinc-finger</keyword>
<keyword evidence="1" id="KW-0479">Metal-binding</keyword>
<dbReference type="InterPro" id="IPR013087">
    <property type="entry name" value="Znf_C2H2_type"/>
</dbReference>
<accession>A0AAV4H9C8</accession>
<feature type="region of interest" description="Disordered" evidence="2">
    <location>
        <begin position="195"/>
        <end position="217"/>
    </location>
</feature>
<feature type="region of interest" description="Disordered" evidence="2">
    <location>
        <begin position="277"/>
        <end position="303"/>
    </location>
</feature>
<evidence type="ECO:0000259" key="3">
    <source>
        <dbReference type="PROSITE" id="PS50157"/>
    </source>
</evidence>
<feature type="domain" description="C2H2-type" evidence="3">
    <location>
        <begin position="140"/>
        <end position="162"/>
    </location>
</feature>
<organism evidence="4 5">
    <name type="scientific">Elysia marginata</name>
    <dbReference type="NCBI Taxonomy" id="1093978"/>
    <lineage>
        <taxon>Eukaryota</taxon>
        <taxon>Metazoa</taxon>
        <taxon>Spiralia</taxon>
        <taxon>Lophotrochozoa</taxon>
        <taxon>Mollusca</taxon>
        <taxon>Gastropoda</taxon>
        <taxon>Heterobranchia</taxon>
        <taxon>Euthyneura</taxon>
        <taxon>Panpulmonata</taxon>
        <taxon>Sacoglossa</taxon>
        <taxon>Placobranchoidea</taxon>
        <taxon>Plakobranchidae</taxon>
        <taxon>Elysia</taxon>
    </lineage>
</organism>
<protein>
    <submittedName>
        <fullName evidence="4">Zinc finger protein castor-like protein 1</fullName>
    </submittedName>
</protein>
<name>A0AAV4H9C8_9GAST</name>
<gene>
    <name evidence="4" type="ORF">ElyMa_004400200</name>
</gene>
<proteinExistence type="predicted"/>
<evidence type="ECO:0000256" key="1">
    <source>
        <dbReference type="PROSITE-ProRule" id="PRU00042"/>
    </source>
</evidence>
<dbReference type="PROSITE" id="PS00028">
    <property type="entry name" value="ZINC_FINGER_C2H2_1"/>
    <property type="match status" value="1"/>
</dbReference>
<keyword evidence="1" id="KW-0862">Zinc</keyword>
<keyword evidence="5" id="KW-1185">Reference proteome</keyword>
<dbReference type="Proteomes" id="UP000762676">
    <property type="component" value="Unassembled WGS sequence"/>
</dbReference>
<dbReference type="PROSITE" id="PS50157">
    <property type="entry name" value="ZINC_FINGER_C2H2_2"/>
    <property type="match status" value="1"/>
</dbReference>
<reference evidence="4 5" key="1">
    <citation type="journal article" date="2021" name="Elife">
        <title>Chloroplast acquisition without the gene transfer in kleptoplastic sea slugs, Plakobranchus ocellatus.</title>
        <authorList>
            <person name="Maeda T."/>
            <person name="Takahashi S."/>
            <person name="Yoshida T."/>
            <person name="Shimamura S."/>
            <person name="Takaki Y."/>
            <person name="Nagai Y."/>
            <person name="Toyoda A."/>
            <person name="Suzuki Y."/>
            <person name="Arimoto A."/>
            <person name="Ishii H."/>
            <person name="Satoh N."/>
            <person name="Nishiyama T."/>
            <person name="Hasebe M."/>
            <person name="Maruyama T."/>
            <person name="Minagawa J."/>
            <person name="Obokata J."/>
            <person name="Shigenobu S."/>
        </authorList>
    </citation>
    <scope>NUCLEOTIDE SEQUENCE [LARGE SCALE GENOMIC DNA]</scope>
</reference>
<comment type="caution">
    <text evidence="4">The sequence shown here is derived from an EMBL/GenBank/DDBJ whole genome shotgun (WGS) entry which is preliminary data.</text>
</comment>
<evidence type="ECO:0000256" key="2">
    <source>
        <dbReference type="SAM" id="MobiDB-lite"/>
    </source>
</evidence>
<sequence length="303" mass="32373">MSSSQSLASAPLPLLVAHSNRPNVITGLIPLGQLSPLVSLPAGQLVATSQGQILQQAGPNVVHVLQSPAPAQSQQAVPAKTTASTPGMAPLAMLLQHHQQLQQQGLSPPLSWAALRELMHFSVEHSCGRPFCKLKKREHYHCLDCNQAFSDPARLRSHIGKHGFKFKKSERSKKSSCASNQTELMAVDLTYQASHGKSNNKASLSEEDAEEELSSSLNLQPSVFTSMVSTAEPEQIQAYPTVSSGVDLSDSGPVLNLSQQPPSALNSMATEDFNSSVISSSSDCRQEEIPGSPSLVIDDSCDE</sequence>
<dbReference type="AlphaFoldDB" id="A0AAV4H9C8"/>
<dbReference type="GO" id="GO:0008270">
    <property type="term" value="F:zinc ion binding"/>
    <property type="evidence" value="ECO:0007669"/>
    <property type="project" value="UniProtKB-KW"/>
</dbReference>
<evidence type="ECO:0000313" key="5">
    <source>
        <dbReference type="Proteomes" id="UP000762676"/>
    </source>
</evidence>
<dbReference type="EMBL" id="BMAT01008884">
    <property type="protein sequence ID" value="GFR94334.1"/>
    <property type="molecule type" value="Genomic_DNA"/>
</dbReference>
<feature type="non-terminal residue" evidence="4">
    <location>
        <position position="303"/>
    </location>
</feature>
<evidence type="ECO:0000313" key="4">
    <source>
        <dbReference type="EMBL" id="GFR94334.1"/>
    </source>
</evidence>